<evidence type="ECO:0000259" key="7">
    <source>
        <dbReference type="PROSITE" id="PS50089"/>
    </source>
</evidence>
<dbReference type="CDD" id="cd05819">
    <property type="entry name" value="NHL"/>
    <property type="match status" value="1"/>
</dbReference>
<dbReference type="GO" id="GO:0061630">
    <property type="term" value="F:ubiquitin protein ligase activity"/>
    <property type="evidence" value="ECO:0007669"/>
    <property type="project" value="TreeGrafter"/>
</dbReference>
<dbReference type="Proteomes" id="UP001347796">
    <property type="component" value="Unassembled WGS sequence"/>
</dbReference>
<dbReference type="InterPro" id="IPR017907">
    <property type="entry name" value="Znf_RING_CS"/>
</dbReference>
<dbReference type="Pfam" id="PF13445">
    <property type="entry name" value="zf-RING_UBOX"/>
    <property type="match status" value="1"/>
</dbReference>
<evidence type="ECO:0000256" key="1">
    <source>
        <dbReference type="ARBA" id="ARBA00022723"/>
    </source>
</evidence>
<dbReference type="AlphaFoldDB" id="A0AAN8JCB5"/>
<dbReference type="PROSITE" id="PS50089">
    <property type="entry name" value="ZF_RING_2"/>
    <property type="match status" value="1"/>
</dbReference>
<evidence type="ECO:0000256" key="6">
    <source>
        <dbReference type="PROSITE-ProRule" id="PRU00504"/>
    </source>
</evidence>
<keyword evidence="9" id="KW-1185">Reference proteome</keyword>
<dbReference type="PANTHER" id="PTHR24104:SF25">
    <property type="entry name" value="PROTEIN LIN-41"/>
    <property type="match status" value="1"/>
</dbReference>
<keyword evidence="3 5" id="KW-0863">Zinc-finger</keyword>
<feature type="domain" description="RING-type" evidence="7">
    <location>
        <begin position="16"/>
        <end position="63"/>
    </location>
</feature>
<evidence type="ECO:0000256" key="2">
    <source>
        <dbReference type="ARBA" id="ARBA00022737"/>
    </source>
</evidence>
<dbReference type="SMART" id="SM00184">
    <property type="entry name" value="RING"/>
    <property type="match status" value="1"/>
</dbReference>
<feature type="repeat" description="NHL" evidence="6">
    <location>
        <begin position="309"/>
        <end position="352"/>
    </location>
</feature>
<comment type="caution">
    <text evidence="8">The sequence shown here is derived from an EMBL/GenBank/DDBJ whole genome shotgun (WGS) entry which is preliminary data.</text>
</comment>
<accession>A0AAN8JCB5</accession>
<dbReference type="InterPro" id="IPR001258">
    <property type="entry name" value="NHL_repeat"/>
</dbReference>
<dbReference type="GO" id="GO:0008270">
    <property type="term" value="F:zinc ion binding"/>
    <property type="evidence" value="ECO:0007669"/>
    <property type="project" value="UniProtKB-KW"/>
</dbReference>
<dbReference type="PROSITE" id="PS00518">
    <property type="entry name" value="ZF_RING_1"/>
    <property type="match status" value="1"/>
</dbReference>
<dbReference type="GO" id="GO:0000209">
    <property type="term" value="P:protein polyubiquitination"/>
    <property type="evidence" value="ECO:0007669"/>
    <property type="project" value="TreeGrafter"/>
</dbReference>
<dbReference type="InterPro" id="IPR011042">
    <property type="entry name" value="6-blade_b-propeller_TolB-like"/>
</dbReference>
<dbReference type="InterPro" id="IPR050952">
    <property type="entry name" value="TRIM-NHL_E3_ligases"/>
</dbReference>
<feature type="repeat" description="NHL" evidence="6">
    <location>
        <begin position="262"/>
        <end position="305"/>
    </location>
</feature>
<evidence type="ECO:0000313" key="9">
    <source>
        <dbReference type="Proteomes" id="UP001347796"/>
    </source>
</evidence>
<keyword evidence="4" id="KW-0862">Zinc</keyword>
<gene>
    <name evidence="8" type="ORF">SNE40_016019</name>
</gene>
<name>A0AAN8JCB5_PATCE</name>
<dbReference type="PANTHER" id="PTHR24104">
    <property type="entry name" value="E3 UBIQUITIN-PROTEIN LIGASE NHLRC1-RELATED"/>
    <property type="match status" value="1"/>
</dbReference>
<evidence type="ECO:0000256" key="5">
    <source>
        <dbReference type="PROSITE-ProRule" id="PRU00175"/>
    </source>
</evidence>
<protein>
    <recommendedName>
        <fullName evidence="7">RING-type domain-containing protein</fullName>
    </recommendedName>
</protein>
<dbReference type="Gene3D" id="2.120.10.30">
    <property type="entry name" value="TolB, C-terminal domain"/>
    <property type="match status" value="2"/>
</dbReference>
<dbReference type="EMBL" id="JAZGQO010000011">
    <property type="protein sequence ID" value="KAK6172340.1"/>
    <property type="molecule type" value="Genomic_DNA"/>
</dbReference>
<dbReference type="Gene3D" id="3.30.40.10">
    <property type="entry name" value="Zinc/RING finger domain, C3HC4 (zinc finger)"/>
    <property type="match status" value="1"/>
</dbReference>
<dbReference type="Pfam" id="PF01436">
    <property type="entry name" value="NHL"/>
    <property type="match status" value="2"/>
</dbReference>
<dbReference type="InterPro" id="IPR027370">
    <property type="entry name" value="Znf-RING_euk"/>
</dbReference>
<evidence type="ECO:0000256" key="4">
    <source>
        <dbReference type="ARBA" id="ARBA00022833"/>
    </source>
</evidence>
<evidence type="ECO:0000313" key="8">
    <source>
        <dbReference type="EMBL" id="KAK6172340.1"/>
    </source>
</evidence>
<dbReference type="InterPro" id="IPR013083">
    <property type="entry name" value="Znf_RING/FYVE/PHD"/>
</dbReference>
<sequence length="433" mass="47756">MSINTDRVTDNVRMECSICHRQFTKPKALPCLHTFCEECLRSYIASNPDSEHARGGVPCPACRQTIYIPAGGVSELPDNPLALMITHNFIGQDTGELPPSYQTLFGEKAFDPEASDVSFVDNPSVAKLVHSFGSHGSNEEQCTFLSGLAINEITNEIVVSDCSLNKVTIFSLKGQFKRSFVCNCSIRDVCVTAQGTLLLSVSRSGSALLREYHSDGRLVGVYGSHYHYENPYGVAMDSMQRVVVTSLEKNMIHLLTEQKRPSINFGSKGSGPNHFFQPYFVTVNGRDDVVVSDSGNHRIKVHGLNGQLKLIIGGQGHREGQFFYPLGLCVDKWDNIYVADSNNYRVQVFSPEGQFLSSPVKKTFQYGADVKPTNIALFGDNKMVVALRGSKFCQINIYQFQLSAHIRSYGGKDGGNCCSLLCCFSPSVAYDEM</sequence>
<feature type="repeat" description="NHL" evidence="6">
    <location>
        <begin position="129"/>
        <end position="173"/>
    </location>
</feature>
<dbReference type="GO" id="GO:0043161">
    <property type="term" value="P:proteasome-mediated ubiquitin-dependent protein catabolic process"/>
    <property type="evidence" value="ECO:0007669"/>
    <property type="project" value="TreeGrafter"/>
</dbReference>
<dbReference type="SUPFAM" id="SSF57850">
    <property type="entry name" value="RING/U-box"/>
    <property type="match status" value="1"/>
</dbReference>
<dbReference type="SUPFAM" id="SSF101898">
    <property type="entry name" value="NHL repeat"/>
    <property type="match status" value="1"/>
</dbReference>
<keyword evidence="1" id="KW-0479">Metal-binding</keyword>
<organism evidence="8 9">
    <name type="scientific">Patella caerulea</name>
    <name type="common">Rayed Mediterranean limpet</name>
    <dbReference type="NCBI Taxonomy" id="87958"/>
    <lineage>
        <taxon>Eukaryota</taxon>
        <taxon>Metazoa</taxon>
        <taxon>Spiralia</taxon>
        <taxon>Lophotrochozoa</taxon>
        <taxon>Mollusca</taxon>
        <taxon>Gastropoda</taxon>
        <taxon>Patellogastropoda</taxon>
        <taxon>Patelloidea</taxon>
        <taxon>Patellidae</taxon>
        <taxon>Patella</taxon>
    </lineage>
</organism>
<dbReference type="PROSITE" id="PS51125">
    <property type="entry name" value="NHL"/>
    <property type="match status" value="3"/>
</dbReference>
<evidence type="ECO:0000256" key="3">
    <source>
        <dbReference type="ARBA" id="ARBA00022771"/>
    </source>
</evidence>
<keyword evidence="2" id="KW-0677">Repeat</keyword>
<proteinExistence type="predicted"/>
<dbReference type="InterPro" id="IPR001841">
    <property type="entry name" value="Znf_RING"/>
</dbReference>
<reference evidence="8 9" key="1">
    <citation type="submission" date="2024-01" db="EMBL/GenBank/DDBJ databases">
        <title>The genome of the rayed Mediterranean limpet Patella caerulea (Linnaeus, 1758).</title>
        <authorList>
            <person name="Anh-Thu Weber A."/>
            <person name="Halstead-Nussloch G."/>
        </authorList>
    </citation>
    <scope>NUCLEOTIDE SEQUENCE [LARGE SCALE GENOMIC DNA]</scope>
    <source>
        <strain evidence="8">AATW-2023a</strain>
        <tissue evidence="8">Whole specimen</tissue>
    </source>
</reference>